<gene>
    <name evidence="2" type="ORF">ILYODFUR_016284</name>
</gene>
<protein>
    <submittedName>
        <fullName evidence="2">Uncharacterized protein</fullName>
    </submittedName>
</protein>
<dbReference type="EMBL" id="JAHRIQ010036229">
    <property type="protein sequence ID" value="MEQ2232905.1"/>
    <property type="molecule type" value="Genomic_DNA"/>
</dbReference>
<reference evidence="2 3" key="1">
    <citation type="submission" date="2021-06" db="EMBL/GenBank/DDBJ databases">
        <authorList>
            <person name="Palmer J.M."/>
        </authorList>
    </citation>
    <scope>NUCLEOTIDE SEQUENCE [LARGE SCALE GENOMIC DNA]</scope>
    <source>
        <strain evidence="3">if_2019</strain>
        <tissue evidence="2">Muscle</tissue>
    </source>
</reference>
<feature type="compositionally biased region" description="Polar residues" evidence="1">
    <location>
        <begin position="37"/>
        <end position="47"/>
    </location>
</feature>
<sequence>MPSLEALEENGPEPKHKQPGSEMQRMSHCSSLPVPQISASPNHSSLFHSLPDAKAGKMNIGDVFGKASFKPRPPAQRQSFSASEATLIPS</sequence>
<accession>A0ABV0TJ42</accession>
<feature type="compositionally biased region" description="Acidic residues" evidence="1">
    <location>
        <begin position="1"/>
        <end position="11"/>
    </location>
</feature>
<organism evidence="2 3">
    <name type="scientific">Ilyodon furcidens</name>
    <name type="common">goldbreast splitfin</name>
    <dbReference type="NCBI Taxonomy" id="33524"/>
    <lineage>
        <taxon>Eukaryota</taxon>
        <taxon>Metazoa</taxon>
        <taxon>Chordata</taxon>
        <taxon>Craniata</taxon>
        <taxon>Vertebrata</taxon>
        <taxon>Euteleostomi</taxon>
        <taxon>Actinopterygii</taxon>
        <taxon>Neopterygii</taxon>
        <taxon>Teleostei</taxon>
        <taxon>Neoteleostei</taxon>
        <taxon>Acanthomorphata</taxon>
        <taxon>Ovalentaria</taxon>
        <taxon>Atherinomorphae</taxon>
        <taxon>Cyprinodontiformes</taxon>
        <taxon>Goodeidae</taxon>
        <taxon>Ilyodon</taxon>
    </lineage>
</organism>
<comment type="caution">
    <text evidence="2">The sequence shown here is derived from an EMBL/GenBank/DDBJ whole genome shotgun (WGS) entry which is preliminary data.</text>
</comment>
<evidence type="ECO:0000256" key="1">
    <source>
        <dbReference type="SAM" id="MobiDB-lite"/>
    </source>
</evidence>
<evidence type="ECO:0000313" key="3">
    <source>
        <dbReference type="Proteomes" id="UP001482620"/>
    </source>
</evidence>
<feature type="region of interest" description="Disordered" evidence="1">
    <location>
        <begin position="63"/>
        <end position="90"/>
    </location>
</feature>
<feature type="region of interest" description="Disordered" evidence="1">
    <location>
        <begin position="1"/>
        <end position="50"/>
    </location>
</feature>
<evidence type="ECO:0000313" key="2">
    <source>
        <dbReference type="EMBL" id="MEQ2232905.1"/>
    </source>
</evidence>
<dbReference type="Proteomes" id="UP001482620">
    <property type="component" value="Unassembled WGS sequence"/>
</dbReference>
<proteinExistence type="predicted"/>
<name>A0ABV0TJ42_9TELE</name>
<feature type="compositionally biased region" description="Polar residues" evidence="1">
    <location>
        <begin position="76"/>
        <end position="90"/>
    </location>
</feature>
<keyword evidence="3" id="KW-1185">Reference proteome</keyword>